<evidence type="ECO:0000313" key="2">
    <source>
        <dbReference type="Proteomes" id="UP000789366"/>
    </source>
</evidence>
<dbReference type="EMBL" id="CAJVPW010037559">
    <property type="protein sequence ID" value="CAG8740221.1"/>
    <property type="molecule type" value="Genomic_DNA"/>
</dbReference>
<keyword evidence="2" id="KW-1185">Reference proteome</keyword>
<feature type="non-terminal residue" evidence="1">
    <location>
        <position position="60"/>
    </location>
</feature>
<comment type="caution">
    <text evidence="1">The sequence shown here is derived from an EMBL/GenBank/DDBJ whole genome shotgun (WGS) entry which is preliminary data.</text>
</comment>
<accession>A0ACA9Q870</accession>
<name>A0ACA9Q870_9GLOM</name>
<gene>
    <name evidence="1" type="ORF">SPELUC_LOCUS13743</name>
</gene>
<proteinExistence type="predicted"/>
<protein>
    <submittedName>
        <fullName evidence="1">6482_t:CDS:1</fullName>
    </submittedName>
</protein>
<sequence length="60" mass="6596">MLDIQNFSNIASNDIVAALAAKLGESLLAAKFHFTRGKQNFVEMVFQDKTSLQKHASEGI</sequence>
<dbReference type="Proteomes" id="UP000789366">
    <property type="component" value="Unassembled WGS sequence"/>
</dbReference>
<evidence type="ECO:0000313" key="1">
    <source>
        <dbReference type="EMBL" id="CAG8740221.1"/>
    </source>
</evidence>
<organism evidence="1 2">
    <name type="scientific">Cetraspora pellucida</name>
    <dbReference type="NCBI Taxonomy" id="1433469"/>
    <lineage>
        <taxon>Eukaryota</taxon>
        <taxon>Fungi</taxon>
        <taxon>Fungi incertae sedis</taxon>
        <taxon>Mucoromycota</taxon>
        <taxon>Glomeromycotina</taxon>
        <taxon>Glomeromycetes</taxon>
        <taxon>Diversisporales</taxon>
        <taxon>Gigasporaceae</taxon>
        <taxon>Cetraspora</taxon>
    </lineage>
</organism>
<reference evidence="1" key="1">
    <citation type="submission" date="2021-06" db="EMBL/GenBank/DDBJ databases">
        <authorList>
            <person name="Kallberg Y."/>
            <person name="Tangrot J."/>
            <person name="Rosling A."/>
        </authorList>
    </citation>
    <scope>NUCLEOTIDE SEQUENCE</scope>
    <source>
        <strain evidence="1">28 12/20/2015</strain>
    </source>
</reference>